<feature type="compositionally biased region" description="Polar residues" evidence="1">
    <location>
        <begin position="45"/>
        <end position="66"/>
    </location>
</feature>
<feature type="signal peptide" evidence="2">
    <location>
        <begin position="1"/>
        <end position="19"/>
    </location>
</feature>
<keyword evidence="3" id="KW-0614">Plasmid</keyword>
<dbReference type="RefSeq" id="WP_005321998.1">
    <property type="nucleotide sequence ID" value="NZ_CP038104.1"/>
</dbReference>
<sequence>MTRPLIFTLLGMLICPAYAADPAQTDLAHAQQFIDGLIANPPGNAHQQAASELGQQSSGQMNNTDSQWAQSLARQQQAAAGAKPVPQALYFVSFSIPQTGLKRLILDADRFGIPATLRGMVNNDMRQTANAVLQLVNEDQRGGVQIDPQAFRRYGINAVPALVVTCGETYDRIAGNLALQQALTKVAESGDCADTAKAILAAHP</sequence>
<proteinExistence type="predicted"/>
<feature type="region of interest" description="Disordered" evidence="1">
    <location>
        <begin position="44"/>
        <end position="72"/>
    </location>
</feature>
<evidence type="ECO:0000256" key="2">
    <source>
        <dbReference type="SAM" id="SignalP"/>
    </source>
</evidence>
<dbReference type="InterPro" id="IPR014113">
    <property type="entry name" value="T4SS_TrbC_subgr"/>
</dbReference>
<dbReference type="InterPro" id="IPR019106">
    <property type="entry name" value="T4SS_TrbC"/>
</dbReference>
<dbReference type="AlphaFoldDB" id="A0A1Z3MNK7"/>
<evidence type="ECO:0000313" key="3">
    <source>
        <dbReference type="EMBL" id="ASD49379.1"/>
    </source>
</evidence>
<dbReference type="Pfam" id="PF09673">
    <property type="entry name" value="TrbC_Ftype"/>
    <property type="match status" value="1"/>
</dbReference>
<keyword evidence="2" id="KW-0732">Signal</keyword>
<dbReference type="NCBIfam" id="TIGR02742">
    <property type="entry name" value="TrbC_Ftype"/>
    <property type="match status" value="1"/>
</dbReference>
<dbReference type="EMBL" id="KY555070">
    <property type="protein sequence ID" value="ASD49379.1"/>
    <property type="molecule type" value="Genomic_DNA"/>
</dbReference>
<feature type="chain" id="PRO_5011115726" evidence="2">
    <location>
        <begin position="20"/>
        <end position="204"/>
    </location>
</feature>
<protein>
    <submittedName>
        <fullName evidence="3">IncF plasmid conjugative transfer protein TrbC</fullName>
    </submittedName>
</protein>
<name>A0A1Z3MNK7_AERSS</name>
<gene>
    <name evidence="3" type="primary">trbC</name>
</gene>
<evidence type="ECO:0000256" key="1">
    <source>
        <dbReference type="SAM" id="MobiDB-lite"/>
    </source>
</evidence>
<accession>A0A1Z3MNK7</accession>
<reference evidence="3" key="1">
    <citation type="submission" date="2017-01" db="EMBL/GenBank/DDBJ databases">
        <title>Plasmid composition in Aeromonas salmonicida subsp. salmonicida 01-B526 unravels unsuspected type three secretion system loss patterns.</title>
        <authorList>
            <person name="Tanaka K.H."/>
            <person name="Vincent A.T."/>
            <person name="Emond-Rheault J.-G."/>
            <person name="Adamczuk M."/>
            <person name="Frenette M."/>
            <person name="Charette S.J."/>
        </authorList>
    </citation>
    <scope>NUCLEOTIDE SEQUENCE</scope>
    <source>
        <strain evidence="3">01-B526</strain>
        <plasmid evidence="3">pAsa9</plasmid>
    </source>
</reference>
<organism evidence="3">
    <name type="scientific">Aeromonas salmonicida subsp. salmonicida</name>
    <dbReference type="NCBI Taxonomy" id="29491"/>
    <lineage>
        <taxon>Bacteria</taxon>
        <taxon>Pseudomonadati</taxon>
        <taxon>Pseudomonadota</taxon>
        <taxon>Gammaproteobacteria</taxon>
        <taxon>Aeromonadales</taxon>
        <taxon>Aeromonadaceae</taxon>
        <taxon>Aeromonas</taxon>
    </lineage>
</organism>
<geneLocation type="plasmid" evidence="3">
    <name>pAsa9</name>
</geneLocation>